<name>G3IJL9_CRIGR</name>
<dbReference type="EMBL" id="JH003331">
    <property type="protein sequence ID" value="EGW12879.1"/>
    <property type="molecule type" value="Genomic_DNA"/>
</dbReference>
<sequence>MERGVEQFSNENLFLAAFSFVFQNVLLELYKISITSLQLHAKLFPPSLSGDVQIWHGKAGV</sequence>
<accession>G3IJL9</accession>
<evidence type="ECO:0000313" key="1">
    <source>
        <dbReference type="EMBL" id="EGW12879.1"/>
    </source>
</evidence>
<dbReference type="AlphaFoldDB" id="G3IJL9"/>
<proteinExistence type="predicted"/>
<dbReference type="Proteomes" id="UP000001075">
    <property type="component" value="Unassembled WGS sequence"/>
</dbReference>
<dbReference type="InParanoid" id="G3IJL9"/>
<gene>
    <name evidence="1" type="ORF">I79_024055</name>
</gene>
<reference evidence="2" key="1">
    <citation type="journal article" date="2011" name="Nat. Biotechnol.">
        <title>The genomic sequence of the Chinese hamster ovary (CHO)-K1 cell line.</title>
        <authorList>
            <person name="Xu X."/>
            <person name="Nagarajan H."/>
            <person name="Lewis N.E."/>
            <person name="Pan S."/>
            <person name="Cai Z."/>
            <person name="Liu X."/>
            <person name="Chen W."/>
            <person name="Xie M."/>
            <person name="Wang W."/>
            <person name="Hammond S."/>
            <person name="Andersen M.R."/>
            <person name="Neff N."/>
            <person name="Passarelli B."/>
            <person name="Koh W."/>
            <person name="Fan H.C."/>
            <person name="Wang J."/>
            <person name="Gui Y."/>
            <person name="Lee K.H."/>
            <person name="Betenbaugh M.J."/>
            <person name="Quake S.R."/>
            <person name="Famili I."/>
            <person name="Palsson B.O."/>
            <person name="Wang J."/>
        </authorList>
    </citation>
    <scope>NUCLEOTIDE SEQUENCE [LARGE SCALE GENOMIC DNA]</scope>
    <source>
        <strain evidence="2">CHO K1 cell line</strain>
    </source>
</reference>
<organism evidence="1 2">
    <name type="scientific">Cricetulus griseus</name>
    <name type="common">Chinese hamster</name>
    <name type="synonym">Cricetulus barabensis griseus</name>
    <dbReference type="NCBI Taxonomy" id="10029"/>
    <lineage>
        <taxon>Eukaryota</taxon>
        <taxon>Metazoa</taxon>
        <taxon>Chordata</taxon>
        <taxon>Craniata</taxon>
        <taxon>Vertebrata</taxon>
        <taxon>Euteleostomi</taxon>
        <taxon>Mammalia</taxon>
        <taxon>Eutheria</taxon>
        <taxon>Euarchontoglires</taxon>
        <taxon>Glires</taxon>
        <taxon>Rodentia</taxon>
        <taxon>Myomorpha</taxon>
        <taxon>Muroidea</taxon>
        <taxon>Cricetidae</taxon>
        <taxon>Cricetinae</taxon>
        <taxon>Cricetulus</taxon>
    </lineage>
</organism>
<protein>
    <submittedName>
        <fullName evidence="1">Uncharacterized protein</fullName>
    </submittedName>
</protein>
<evidence type="ECO:0000313" key="2">
    <source>
        <dbReference type="Proteomes" id="UP000001075"/>
    </source>
</evidence>